<accession>A0A834C2U1</accession>
<name>A0A834C2U1_ORYME</name>
<reference evidence="1" key="1">
    <citation type="journal article" name="BMC Genomics">
        <title>Long-read sequencing and de novo genome assembly of marine medaka (Oryzias melastigma).</title>
        <authorList>
            <person name="Liang P."/>
            <person name="Saqib H.S.A."/>
            <person name="Ni X."/>
            <person name="Shen Y."/>
        </authorList>
    </citation>
    <scope>NUCLEOTIDE SEQUENCE</scope>
    <source>
        <strain evidence="1">Bigg-433</strain>
    </source>
</reference>
<dbReference type="Proteomes" id="UP000646548">
    <property type="component" value="Unassembled WGS sequence"/>
</dbReference>
<dbReference type="InterPro" id="IPR029156">
    <property type="entry name" value="CTC1"/>
</dbReference>
<dbReference type="Pfam" id="PF15489">
    <property type="entry name" value="CTC1"/>
    <property type="match status" value="1"/>
</dbReference>
<dbReference type="GO" id="GO:0003697">
    <property type="term" value="F:single-stranded DNA binding"/>
    <property type="evidence" value="ECO:0007669"/>
    <property type="project" value="InterPro"/>
</dbReference>
<protein>
    <submittedName>
        <fullName evidence="1">CST complex subunit CTC1</fullName>
    </submittedName>
</protein>
<evidence type="ECO:0000313" key="2">
    <source>
        <dbReference type="Proteomes" id="UP000646548"/>
    </source>
</evidence>
<proteinExistence type="predicted"/>
<dbReference type="EMBL" id="WKFB01000394">
    <property type="protein sequence ID" value="KAF6724408.1"/>
    <property type="molecule type" value="Genomic_DNA"/>
</dbReference>
<dbReference type="AlphaFoldDB" id="A0A834C2U1"/>
<sequence>MVFYIRDPDSVLFWTQVLIMTHSGVCLQVSDSEEPLLHFLLSMCSSEAVRRPVCLTCRRHAPSRAPDLRRFSRADRDFITRLTPPLQLTCVHLHS</sequence>
<evidence type="ECO:0000313" key="1">
    <source>
        <dbReference type="EMBL" id="KAF6724408.1"/>
    </source>
</evidence>
<gene>
    <name evidence="1" type="ORF">FQA47_016399</name>
</gene>
<organism evidence="1 2">
    <name type="scientific">Oryzias melastigma</name>
    <name type="common">Marine medaka</name>
    <dbReference type="NCBI Taxonomy" id="30732"/>
    <lineage>
        <taxon>Eukaryota</taxon>
        <taxon>Metazoa</taxon>
        <taxon>Chordata</taxon>
        <taxon>Craniata</taxon>
        <taxon>Vertebrata</taxon>
        <taxon>Euteleostomi</taxon>
        <taxon>Actinopterygii</taxon>
        <taxon>Neopterygii</taxon>
        <taxon>Teleostei</taxon>
        <taxon>Neoteleostei</taxon>
        <taxon>Acanthomorphata</taxon>
        <taxon>Ovalentaria</taxon>
        <taxon>Atherinomorphae</taxon>
        <taxon>Beloniformes</taxon>
        <taxon>Adrianichthyidae</taxon>
        <taxon>Oryziinae</taxon>
        <taxon>Oryzias</taxon>
    </lineage>
</organism>
<comment type="caution">
    <text evidence="1">The sequence shown here is derived from an EMBL/GenBank/DDBJ whole genome shotgun (WGS) entry which is preliminary data.</text>
</comment>